<dbReference type="Pfam" id="PF03927">
    <property type="entry name" value="NapD"/>
    <property type="match status" value="1"/>
</dbReference>
<reference evidence="5 6" key="1">
    <citation type="submission" date="2017-03" db="EMBL/GenBank/DDBJ databases">
        <authorList>
            <person name="Afonso C.L."/>
            <person name="Miller P.J."/>
            <person name="Scott M.A."/>
            <person name="Spackman E."/>
            <person name="Goraichik I."/>
            <person name="Dimitrov K.M."/>
            <person name="Suarez D.L."/>
            <person name="Swayne D.E."/>
        </authorList>
    </citation>
    <scope>NUCLEOTIDE SEQUENCE [LARGE SCALE GENOMIC DNA]</scope>
    <source>
        <strain evidence="5 6">CECT 7680</strain>
    </source>
</reference>
<sequence length="96" mass="10203">MSPFAMVHISSLLVTAKPERLAAVAEAIAREPAAEVALTDPAGKIVVAMETESEQAIVDALDRIQLLEGVVSAALVYHQMDDGAAETWIETEQRSG</sequence>
<dbReference type="RefSeq" id="WP_245824538.1">
    <property type="nucleotide sequence ID" value="NZ_FWFQ01000010.1"/>
</dbReference>
<evidence type="ECO:0000256" key="3">
    <source>
        <dbReference type="ARBA" id="ARBA00023186"/>
    </source>
</evidence>
<proteinExistence type="inferred from homology"/>
<dbReference type="GO" id="GO:0051224">
    <property type="term" value="P:negative regulation of protein transport"/>
    <property type="evidence" value="ECO:0007669"/>
    <property type="project" value="UniProtKB-UniRule"/>
</dbReference>
<comment type="similarity">
    <text evidence="4">Belongs to the NapD family.</text>
</comment>
<dbReference type="InterPro" id="IPR005623">
    <property type="entry name" value="Chaperone_NapD_NO3_reduct"/>
</dbReference>
<dbReference type="HAMAP" id="MF_02200">
    <property type="entry name" value="NapD"/>
    <property type="match status" value="1"/>
</dbReference>
<protein>
    <recommendedName>
        <fullName evidence="4">Chaperone NapD</fullName>
    </recommendedName>
    <alternativeName>
        <fullName evidence="4">NapA signal peptide-binding chaperone NapD</fullName>
    </alternativeName>
</protein>
<gene>
    <name evidence="4" type="primary">napD</name>
    <name evidence="5" type="ORF">PSA7680_01774</name>
</gene>
<keyword evidence="3 4" id="KW-0143">Chaperone</keyword>
<keyword evidence="6" id="KW-1185">Reference proteome</keyword>
<evidence type="ECO:0000256" key="4">
    <source>
        <dbReference type="HAMAP-Rule" id="MF_02200"/>
    </source>
</evidence>
<dbReference type="PANTHER" id="PTHR38603:SF1">
    <property type="entry name" value="CHAPERONE NAPD"/>
    <property type="match status" value="1"/>
</dbReference>
<dbReference type="EMBL" id="FWFQ01000010">
    <property type="protein sequence ID" value="SLN36697.1"/>
    <property type="molecule type" value="Genomic_DNA"/>
</dbReference>
<dbReference type="GO" id="GO:0005048">
    <property type="term" value="F:signal sequence binding"/>
    <property type="evidence" value="ECO:0007669"/>
    <property type="project" value="UniProtKB-UniRule"/>
</dbReference>
<evidence type="ECO:0000256" key="1">
    <source>
        <dbReference type="ARBA" id="ARBA00004496"/>
    </source>
</evidence>
<dbReference type="Proteomes" id="UP000193409">
    <property type="component" value="Unassembled WGS sequence"/>
</dbReference>
<evidence type="ECO:0000256" key="2">
    <source>
        <dbReference type="ARBA" id="ARBA00022490"/>
    </source>
</evidence>
<evidence type="ECO:0000313" key="6">
    <source>
        <dbReference type="Proteomes" id="UP000193409"/>
    </source>
</evidence>
<dbReference type="Gene3D" id="3.30.70.920">
    <property type="match status" value="1"/>
</dbReference>
<organism evidence="5 6">
    <name type="scientific">Pseudoruegeria aquimaris</name>
    <dbReference type="NCBI Taxonomy" id="393663"/>
    <lineage>
        <taxon>Bacteria</taxon>
        <taxon>Pseudomonadati</taxon>
        <taxon>Pseudomonadota</taxon>
        <taxon>Alphaproteobacteria</taxon>
        <taxon>Rhodobacterales</taxon>
        <taxon>Roseobacteraceae</taxon>
        <taxon>Pseudoruegeria</taxon>
    </lineage>
</organism>
<comment type="function">
    <text evidence="4">Chaperone for NapA, the catalytic subunit of the periplasmic nitrate reductase. It binds directly and specifically to the twin-arginine signal peptide of NapA, preventing premature interaction with the Tat translocase and premature export.</text>
</comment>
<comment type="subcellular location">
    <subcellularLocation>
        <location evidence="1 4">Cytoplasm</location>
    </subcellularLocation>
</comment>
<dbReference type="GO" id="GO:0005737">
    <property type="term" value="C:cytoplasm"/>
    <property type="evidence" value="ECO:0007669"/>
    <property type="project" value="UniProtKB-SubCell"/>
</dbReference>
<evidence type="ECO:0000313" key="5">
    <source>
        <dbReference type="EMBL" id="SLN36697.1"/>
    </source>
</evidence>
<dbReference type="PANTHER" id="PTHR38603">
    <property type="entry name" value="CHAPERONE NAPD"/>
    <property type="match status" value="1"/>
</dbReference>
<dbReference type="AlphaFoldDB" id="A0A1Y5SFT7"/>
<comment type="subunit">
    <text evidence="4">Interacts with the cytoplasmic NapA precursor.</text>
</comment>
<accession>A0A1Y5SFT7</accession>
<name>A0A1Y5SFT7_9RHOB</name>
<keyword evidence="2 4" id="KW-0963">Cytoplasm</keyword>